<dbReference type="KEGG" id="abut:Ami103574_12070"/>
<feature type="domain" description="RNA polymerase sigma factor 54 DNA-binding" evidence="10">
    <location>
        <begin position="339"/>
        <end position="497"/>
    </location>
</feature>
<keyword evidence="2" id="KW-0240">DNA-directed RNA polymerase</keyword>
<dbReference type="GO" id="GO:0001216">
    <property type="term" value="F:DNA-binding transcription activator activity"/>
    <property type="evidence" value="ECO:0007669"/>
    <property type="project" value="InterPro"/>
</dbReference>
<keyword evidence="8" id="KW-0804">Transcription</keyword>
<keyword evidence="13" id="KW-1185">Reference proteome</keyword>
<evidence type="ECO:0000259" key="10">
    <source>
        <dbReference type="Pfam" id="PF04552"/>
    </source>
</evidence>
<dbReference type="EMBL" id="CP048649">
    <property type="protein sequence ID" value="QIB69988.1"/>
    <property type="molecule type" value="Genomic_DNA"/>
</dbReference>
<proteinExistence type="inferred from homology"/>
<keyword evidence="4" id="KW-0548">Nucleotidyltransferase</keyword>
<protein>
    <submittedName>
        <fullName evidence="12">RNA polymerase factor sigma-54</fullName>
    </submittedName>
</protein>
<dbReference type="InterPro" id="IPR038709">
    <property type="entry name" value="RpoN_core-bd_sf"/>
</dbReference>
<keyword evidence="6" id="KW-0731">Sigma factor</keyword>
<dbReference type="PROSITE" id="PS00718">
    <property type="entry name" value="SIGMA54_2"/>
    <property type="match status" value="1"/>
</dbReference>
<evidence type="ECO:0000256" key="9">
    <source>
        <dbReference type="SAM" id="MobiDB-lite"/>
    </source>
</evidence>
<feature type="region of interest" description="Disordered" evidence="9">
    <location>
        <begin position="54"/>
        <end position="105"/>
    </location>
</feature>
<dbReference type="Proteomes" id="UP000466848">
    <property type="component" value="Chromosome"/>
</dbReference>
<dbReference type="Pfam" id="PF00309">
    <property type="entry name" value="Sigma54_AID"/>
    <property type="match status" value="1"/>
</dbReference>
<keyword evidence="5" id="KW-0805">Transcription regulation</keyword>
<dbReference type="PANTHER" id="PTHR32248:SF4">
    <property type="entry name" value="RNA POLYMERASE SIGMA-54 FACTOR"/>
    <property type="match status" value="1"/>
</dbReference>
<reference evidence="12 13" key="1">
    <citation type="submission" date="2020-02" db="EMBL/GenBank/DDBJ databases">
        <authorList>
            <person name="Kim Y.B."/>
            <person name="Roh S.W."/>
        </authorList>
    </citation>
    <scope>NUCLEOTIDE SEQUENCE [LARGE SCALE GENOMIC DNA]</scope>
    <source>
        <strain evidence="12 13">DSM 103574</strain>
    </source>
</reference>
<evidence type="ECO:0000256" key="7">
    <source>
        <dbReference type="ARBA" id="ARBA00023125"/>
    </source>
</evidence>
<dbReference type="NCBIfam" id="TIGR02395">
    <property type="entry name" value="rpoN_sigma"/>
    <property type="match status" value="1"/>
</dbReference>
<evidence type="ECO:0000256" key="4">
    <source>
        <dbReference type="ARBA" id="ARBA00022695"/>
    </source>
</evidence>
<dbReference type="GO" id="GO:0000428">
    <property type="term" value="C:DNA-directed RNA polymerase complex"/>
    <property type="evidence" value="ECO:0007669"/>
    <property type="project" value="UniProtKB-KW"/>
</dbReference>
<dbReference type="InterPro" id="IPR007634">
    <property type="entry name" value="RNA_pol_sigma_54_DNA-bd"/>
</dbReference>
<evidence type="ECO:0000259" key="11">
    <source>
        <dbReference type="Pfam" id="PF04963"/>
    </source>
</evidence>
<feature type="compositionally biased region" description="Basic and acidic residues" evidence="9">
    <location>
        <begin position="64"/>
        <end position="94"/>
    </location>
</feature>
<feature type="domain" description="RNA polymerase sigma factor 54 core-binding" evidence="11">
    <location>
        <begin position="136"/>
        <end position="324"/>
    </location>
</feature>
<dbReference type="GO" id="GO:0003677">
    <property type="term" value="F:DNA binding"/>
    <property type="evidence" value="ECO:0007669"/>
    <property type="project" value="UniProtKB-KW"/>
</dbReference>
<gene>
    <name evidence="12" type="primary">rpoN</name>
    <name evidence="12" type="ORF">Ami103574_12070</name>
</gene>
<dbReference type="InterPro" id="IPR001387">
    <property type="entry name" value="Cro/C1-type_HTH"/>
</dbReference>
<dbReference type="AlphaFoldDB" id="A0A858BY09"/>
<accession>A0A858BY09</accession>
<dbReference type="Gene3D" id="1.10.10.60">
    <property type="entry name" value="Homeodomain-like"/>
    <property type="match status" value="1"/>
</dbReference>
<dbReference type="PIRSF" id="PIRSF000774">
    <property type="entry name" value="RpoN"/>
    <property type="match status" value="1"/>
</dbReference>
<dbReference type="Gene3D" id="1.10.10.1330">
    <property type="entry name" value="RNA polymerase sigma-54 factor, core-binding domain"/>
    <property type="match status" value="1"/>
</dbReference>
<dbReference type="GO" id="GO:0016779">
    <property type="term" value="F:nucleotidyltransferase activity"/>
    <property type="evidence" value="ECO:0007669"/>
    <property type="project" value="UniProtKB-KW"/>
</dbReference>
<dbReference type="PRINTS" id="PR00045">
    <property type="entry name" value="SIGMA54FCT"/>
</dbReference>
<sequence>MKLGYDLTIEQTQKLVMTPELIQAIQILQFNTQELDNYVQEQILVNPVLEQVSPADTGEASSSSRDRGEGLEIGGHAERPDSGQELRERTRELNSETLGSNELSSKEWAEHIKEREYDDISYRQGDYTKEDKDYSFEQFVTSDVTLSEHLMFQLQFAAIKPSYRNIGRYIIESLDDNGYMTLTVEEIARALSVSREKVELVLQAIQGFEPVGVGARDLGECLLIQLESRGQLDQQVKRVIDDYLEDLADNRLSAIARELGATVQEVQEICDLIRSLEPKPGRQFASQSTTRYIVPDIIVEEVNGEYLVTVNESSTPRLMVSSYYEKVLQESNNDPNLTKFLSGRLNSAIWLIRSIEQRKQTIYNVVSAVVKYQQGFFDKGPKHLKTLTLKQIAEEVGIHESTVSRSINGKYMQSPRGVYEIKYFFTSGVAGNQGEGISSQSIKSFIKEIVSGEDPKAPYSDQDMVQLLKGKGIEISRRTVAKYRDELNILSSSKRKRY</sequence>
<evidence type="ECO:0000313" key="12">
    <source>
        <dbReference type="EMBL" id="QIB69988.1"/>
    </source>
</evidence>
<evidence type="ECO:0000256" key="2">
    <source>
        <dbReference type="ARBA" id="ARBA00022478"/>
    </source>
</evidence>
<organism evidence="12 13">
    <name type="scientific">Aminipila butyrica</name>
    <dbReference type="NCBI Taxonomy" id="433296"/>
    <lineage>
        <taxon>Bacteria</taxon>
        <taxon>Bacillati</taxon>
        <taxon>Bacillota</taxon>
        <taxon>Clostridia</taxon>
        <taxon>Peptostreptococcales</taxon>
        <taxon>Anaerovoracaceae</taxon>
        <taxon>Aminipila</taxon>
    </lineage>
</organism>
<dbReference type="Pfam" id="PF04552">
    <property type="entry name" value="Sigma54_DBD"/>
    <property type="match status" value="1"/>
</dbReference>
<evidence type="ECO:0000313" key="13">
    <source>
        <dbReference type="Proteomes" id="UP000466848"/>
    </source>
</evidence>
<dbReference type="GO" id="GO:0006352">
    <property type="term" value="P:DNA-templated transcription initiation"/>
    <property type="evidence" value="ECO:0007669"/>
    <property type="project" value="InterPro"/>
</dbReference>
<dbReference type="CDD" id="cd00093">
    <property type="entry name" value="HTH_XRE"/>
    <property type="match status" value="1"/>
</dbReference>
<dbReference type="PANTHER" id="PTHR32248">
    <property type="entry name" value="RNA POLYMERASE SIGMA-54 FACTOR"/>
    <property type="match status" value="1"/>
</dbReference>
<dbReference type="RefSeq" id="WP_163067228.1">
    <property type="nucleotide sequence ID" value="NZ_CP048649.1"/>
</dbReference>
<evidence type="ECO:0000256" key="6">
    <source>
        <dbReference type="ARBA" id="ARBA00023082"/>
    </source>
</evidence>
<evidence type="ECO:0000256" key="3">
    <source>
        <dbReference type="ARBA" id="ARBA00022679"/>
    </source>
</evidence>
<comment type="similarity">
    <text evidence="1">Belongs to the sigma-54 factor family.</text>
</comment>
<evidence type="ECO:0000256" key="5">
    <source>
        <dbReference type="ARBA" id="ARBA00023015"/>
    </source>
</evidence>
<evidence type="ECO:0000256" key="1">
    <source>
        <dbReference type="ARBA" id="ARBA00008798"/>
    </source>
</evidence>
<dbReference type="PROSITE" id="PS50044">
    <property type="entry name" value="SIGMA54_3"/>
    <property type="match status" value="1"/>
</dbReference>
<dbReference type="InterPro" id="IPR000394">
    <property type="entry name" value="RNA_pol_sigma_54"/>
</dbReference>
<keyword evidence="7" id="KW-0238">DNA-binding</keyword>
<name>A0A858BY09_9FIRM</name>
<dbReference type="GO" id="GO:0016987">
    <property type="term" value="F:sigma factor activity"/>
    <property type="evidence" value="ECO:0007669"/>
    <property type="project" value="UniProtKB-KW"/>
</dbReference>
<dbReference type="InterPro" id="IPR007046">
    <property type="entry name" value="RNA_pol_sigma_54_core-bd"/>
</dbReference>
<evidence type="ECO:0000256" key="8">
    <source>
        <dbReference type="ARBA" id="ARBA00023163"/>
    </source>
</evidence>
<dbReference type="Pfam" id="PF04963">
    <property type="entry name" value="Sigma54_CBD"/>
    <property type="match status" value="1"/>
</dbReference>
<keyword evidence="3" id="KW-0808">Transferase</keyword>